<proteinExistence type="predicted"/>
<dbReference type="eggNOG" id="COG2010">
    <property type="taxonomic scope" value="Bacteria"/>
</dbReference>
<dbReference type="GO" id="GO:0020037">
    <property type="term" value="F:heme binding"/>
    <property type="evidence" value="ECO:0007669"/>
    <property type="project" value="InterPro"/>
</dbReference>
<dbReference type="EMBL" id="CP002083">
    <property type="protein sequence ID" value="ADJ23425.1"/>
    <property type="molecule type" value="Genomic_DNA"/>
</dbReference>
<evidence type="ECO:0000256" key="1">
    <source>
        <dbReference type="SAM" id="MobiDB-lite"/>
    </source>
</evidence>
<keyword evidence="2" id="KW-0732">Signal</keyword>
<dbReference type="AlphaFoldDB" id="D8JYH3"/>
<organism evidence="3 4">
    <name type="scientific">Hyphomicrobium denitrificans (strain ATCC 51888 / DSM 1869 / NCIMB 11706 / TK 0415)</name>
    <dbReference type="NCBI Taxonomy" id="582899"/>
    <lineage>
        <taxon>Bacteria</taxon>
        <taxon>Pseudomonadati</taxon>
        <taxon>Pseudomonadota</taxon>
        <taxon>Alphaproteobacteria</taxon>
        <taxon>Hyphomicrobiales</taxon>
        <taxon>Hyphomicrobiaceae</taxon>
        <taxon>Hyphomicrobium</taxon>
    </lineage>
</organism>
<evidence type="ECO:0000313" key="3">
    <source>
        <dbReference type="EMBL" id="ADJ23425.1"/>
    </source>
</evidence>
<dbReference type="InterPro" id="IPR022411">
    <property type="entry name" value="C-typ_cyt_methanol_metab-rel"/>
</dbReference>
<feature type="chain" id="PRO_5003116507" evidence="2">
    <location>
        <begin position="29"/>
        <end position="194"/>
    </location>
</feature>
<dbReference type="GO" id="GO:0009055">
    <property type="term" value="F:electron transfer activity"/>
    <property type="evidence" value="ECO:0007669"/>
    <property type="project" value="InterPro"/>
</dbReference>
<gene>
    <name evidence="3" type="ordered locus">Hden_1618</name>
</gene>
<feature type="signal peptide" evidence="2">
    <location>
        <begin position="1"/>
        <end position="28"/>
    </location>
</feature>
<name>D8JYH3_HYPDA</name>
<dbReference type="Gene3D" id="1.10.760.10">
    <property type="entry name" value="Cytochrome c-like domain"/>
    <property type="match status" value="1"/>
</dbReference>
<dbReference type="Proteomes" id="UP000002033">
    <property type="component" value="Chromosome"/>
</dbReference>
<keyword evidence="4" id="KW-1185">Reference proteome</keyword>
<protein>
    <submittedName>
        <fullName evidence="3">Uncharacterized protein</fullName>
    </submittedName>
</protein>
<evidence type="ECO:0000256" key="2">
    <source>
        <dbReference type="SAM" id="SignalP"/>
    </source>
</evidence>
<accession>D8JYH3</accession>
<sequence precursor="true">MGKFSKKIAVAVMSCAALMTTVSIPVIAEDAAPTDIKDRTSPPDPVSELAKQDGYKFEDGRYRNKDGDPQPVATKDYMVDWGTWNGFRRYHDACHVCHGPNALGSTFAPALADSLKTMDYSTFVGIVSAGKKEDRGGTMFVMPSFGEDKNIMCYLDDIYTYIKARSLGIMPPGRPNGREDISDEAKKAADECTG</sequence>
<feature type="compositionally biased region" description="Basic and acidic residues" evidence="1">
    <location>
        <begin position="176"/>
        <end position="194"/>
    </location>
</feature>
<feature type="region of interest" description="Disordered" evidence="1">
    <location>
        <begin position="172"/>
        <end position="194"/>
    </location>
</feature>
<dbReference type="SUPFAM" id="SSF46626">
    <property type="entry name" value="Cytochrome c"/>
    <property type="match status" value="1"/>
</dbReference>
<dbReference type="HOGENOM" id="CLU_112016_0_0_5"/>
<dbReference type="KEGG" id="hdn:Hden_1618"/>
<evidence type="ECO:0000313" key="4">
    <source>
        <dbReference type="Proteomes" id="UP000002033"/>
    </source>
</evidence>
<dbReference type="NCBIfam" id="TIGR03874">
    <property type="entry name" value="4cys_cytochr"/>
    <property type="match status" value="1"/>
</dbReference>
<dbReference type="InterPro" id="IPR036909">
    <property type="entry name" value="Cyt_c-like_dom_sf"/>
</dbReference>
<reference evidence="4" key="1">
    <citation type="journal article" date="2011" name="J. Bacteriol.">
        <title>Genome sequences of eight morphologically diverse alphaproteobacteria.</title>
        <authorList>
            <consortium name="US DOE Joint Genome Institute"/>
            <person name="Brown P.J."/>
            <person name="Kysela D.T."/>
            <person name="Buechlein A."/>
            <person name="Hemmerich C."/>
            <person name="Brun Y.V."/>
        </authorList>
    </citation>
    <scope>NUCLEOTIDE SEQUENCE [LARGE SCALE GENOMIC DNA]</scope>
    <source>
        <strain evidence="4">ATCC 51888 / DSM 1869 / NCIB 11706 / TK 0415</strain>
    </source>
</reference>
<dbReference type="STRING" id="582899.Hden_1618"/>
<dbReference type="OrthoDB" id="5770300at2"/>